<dbReference type="Pfam" id="PF18717">
    <property type="entry name" value="CxC4"/>
    <property type="match status" value="1"/>
</dbReference>
<gene>
    <name evidence="3" type="ORF">I350_08274</name>
</gene>
<evidence type="ECO:0000313" key="3">
    <source>
        <dbReference type="EMBL" id="ODN96267.1"/>
    </source>
</evidence>
<evidence type="ECO:0000259" key="2">
    <source>
        <dbReference type="Pfam" id="PF18717"/>
    </source>
</evidence>
<feature type="domain" description="HMG" evidence="2">
    <location>
        <begin position="485"/>
        <end position="622"/>
    </location>
</feature>
<reference evidence="3 4" key="1">
    <citation type="submission" date="2016-06" db="EMBL/GenBank/DDBJ databases">
        <title>Evolution of pathogenesis and genome organization in the Tremellales.</title>
        <authorList>
            <person name="Cuomo C."/>
            <person name="Litvintseva A."/>
            <person name="Heitman J."/>
            <person name="Chen Y."/>
            <person name="Sun S."/>
            <person name="Springer D."/>
            <person name="Dromer F."/>
            <person name="Young S."/>
            <person name="Zeng Q."/>
            <person name="Chapman S."/>
            <person name="Gujja S."/>
            <person name="Saif S."/>
            <person name="Birren B."/>
        </authorList>
    </citation>
    <scope>NUCLEOTIDE SEQUENCE [LARGE SCALE GENOMIC DNA]</scope>
    <source>
        <strain evidence="3 4">CBS 6273</strain>
    </source>
</reference>
<evidence type="ECO:0000313" key="4">
    <source>
        <dbReference type="Proteomes" id="UP000095149"/>
    </source>
</evidence>
<feature type="region of interest" description="Disordered" evidence="1">
    <location>
        <begin position="1"/>
        <end position="38"/>
    </location>
</feature>
<dbReference type="AlphaFoldDB" id="A0A1E3J5Z2"/>
<name>A0A1E3J5Z2_9TREE</name>
<protein>
    <recommendedName>
        <fullName evidence="2">HMG domain-containing protein</fullName>
    </recommendedName>
</protein>
<dbReference type="InterPro" id="IPR040648">
    <property type="entry name" value="HMGXB3_CxC4"/>
</dbReference>
<organism evidence="3 4">
    <name type="scientific">Cryptococcus amylolentus CBS 6273</name>
    <dbReference type="NCBI Taxonomy" id="1296118"/>
    <lineage>
        <taxon>Eukaryota</taxon>
        <taxon>Fungi</taxon>
        <taxon>Dikarya</taxon>
        <taxon>Basidiomycota</taxon>
        <taxon>Agaricomycotina</taxon>
        <taxon>Tremellomycetes</taxon>
        <taxon>Tremellales</taxon>
        <taxon>Cryptococcaceae</taxon>
        <taxon>Cryptococcus</taxon>
    </lineage>
</organism>
<sequence>MPTKPPPSPRNNPPPRKRPRSPSGSSTQTARHPSRRFTHIDIDLSHLDLSQFEIPGPSTAKPARTGRSGRGTRHSALPVEDVAHPDVDPAPSIFDPLPVIDLSHMDLPSPVAPTPPQASLVLPNLDHLLPVGAPPPRPQSGSRPRKDGRGNHPNSRRNLDIGRAVRGRVRRPVRERGSDADGGDIDLTALDLSHLLPIPALARPTPSSRVPHGVSDDVPRSIRKLVPALPVDEFWAPMVLREQTPDLEWEDVSDLAIDEGIVLEEWQRYRGSIAMGDAIIFRVNESTWALTEWDPKKKEPLIQQLCHLRYKNDSVDCDCPARISCVHRAIFENCFQQFNSLQQPDLGVESTREIVFLAMNMIHPLVVSVQESCSHHDSSSNTHKRVIVVLQSDRRWKCSGRSCPQRVVCDHVKAVTKRCQERQLLDEDGEPTFEFEAFDPDERRDQFLNATSTFPPNLHISSRPRAPPAHMLLASDPAEYFPSPHPKAYPDVFPLDKGSRCRCGEQWLGPQGGQYRELSPYRMYTFTGAVDLLVQIVKCPRCSSGRGRIGPDLLEVGIVNYNNDFGFAREVFDLFILAFTETGATFASWHRVVEHMYAYTPSSQHSPKFVSISTFRRCFFEFLTLMKGCMEAEMECAECGPYPKTVIADSVALAFGARYVEGGLRPPTLPTTRSLNRPGVKRLLFSSLECSLFNMNAAPFNVLREKCRAWMTKKGSLGDMPQAVVEFLHTPAVREIPFHEPLTLISSLAISLLEIFHGRSIHGVIFNEAQMMALRAYMGMIMSRDSIFLLFPPPFFHEIDTFCIDHTSTPEFRRHVPAISNLCHAFPDVPIDSSPILLDLLFFLNERARSLWKTMLDRWQQTEALDPEIAHKVEEKFPGEIPWEASGFCGPGEKQRDRDLYPNIADDAGMKRVKGGAVKVSESHALEGDCKKYYNAQKATKGMTGGIASL</sequence>
<dbReference type="EMBL" id="MEKH01000015">
    <property type="protein sequence ID" value="ODN96267.1"/>
    <property type="molecule type" value="Genomic_DNA"/>
</dbReference>
<dbReference type="OrthoDB" id="5598737at2759"/>
<feature type="region of interest" description="Disordered" evidence="1">
    <location>
        <begin position="126"/>
        <end position="182"/>
    </location>
</feature>
<dbReference type="Proteomes" id="UP000095149">
    <property type="component" value="Unassembled WGS sequence"/>
</dbReference>
<evidence type="ECO:0000256" key="1">
    <source>
        <dbReference type="SAM" id="MobiDB-lite"/>
    </source>
</evidence>
<feature type="compositionally biased region" description="Pro residues" evidence="1">
    <location>
        <begin position="1"/>
        <end position="14"/>
    </location>
</feature>
<comment type="caution">
    <text evidence="3">The sequence shown here is derived from an EMBL/GenBank/DDBJ whole genome shotgun (WGS) entry which is preliminary data.</text>
</comment>
<feature type="region of interest" description="Disordered" evidence="1">
    <location>
        <begin position="51"/>
        <end position="86"/>
    </location>
</feature>
<accession>A0A1E3J5Z2</accession>
<proteinExistence type="predicted"/>